<proteinExistence type="inferred from homology"/>
<dbReference type="InterPro" id="IPR037257">
    <property type="entry name" value="T2SS_E_N_sf"/>
</dbReference>
<evidence type="ECO:0000313" key="7">
    <source>
        <dbReference type="Proteomes" id="UP000178065"/>
    </source>
</evidence>
<feature type="domain" description="Bacterial type II secretion system protein E" evidence="5">
    <location>
        <begin position="378"/>
        <end position="392"/>
    </location>
</feature>
<dbReference type="AlphaFoldDB" id="A0A1G2QZZ0"/>
<dbReference type="PROSITE" id="PS00662">
    <property type="entry name" value="T2SP_E"/>
    <property type="match status" value="1"/>
</dbReference>
<comment type="similarity">
    <text evidence="1">Belongs to the GSP E family.</text>
</comment>
<protein>
    <recommendedName>
        <fullName evidence="5">Bacterial type II secretion system protein E domain-containing protein</fullName>
    </recommendedName>
</protein>
<evidence type="ECO:0000259" key="5">
    <source>
        <dbReference type="PROSITE" id="PS00662"/>
    </source>
</evidence>
<dbReference type="PANTHER" id="PTHR30258:SF1">
    <property type="entry name" value="PROTEIN TRANSPORT PROTEIN HOFB HOMOLOG"/>
    <property type="match status" value="1"/>
</dbReference>
<evidence type="ECO:0000256" key="3">
    <source>
        <dbReference type="ARBA" id="ARBA00022840"/>
    </source>
</evidence>
<dbReference type="PANTHER" id="PTHR30258">
    <property type="entry name" value="TYPE II SECRETION SYSTEM PROTEIN GSPE-RELATED"/>
    <property type="match status" value="1"/>
</dbReference>
<evidence type="ECO:0000256" key="2">
    <source>
        <dbReference type="ARBA" id="ARBA00022741"/>
    </source>
</evidence>
<dbReference type="Pfam" id="PF05157">
    <property type="entry name" value="MshEN"/>
    <property type="match status" value="1"/>
</dbReference>
<comment type="caution">
    <text evidence="6">The sequence shown here is derived from an EMBL/GenBank/DDBJ whole genome shotgun (WGS) entry which is preliminary data.</text>
</comment>
<organism evidence="6 7">
    <name type="scientific">Candidatus Wildermuthbacteria bacterium RIFCSPHIGHO2_01_FULL_49_22b</name>
    <dbReference type="NCBI Taxonomy" id="1802448"/>
    <lineage>
        <taxon>Bacteria</taxon>
        <taxon>Candidatus Wildermuthiibacteriota</taxon>
    </lineage>
</organism>
<evidence type="ECO:0000256" key="1">
    <source>
        <dbReference type="ARBA" id="ARBA00006611"/>
    </source>
</evidence>
<accession>A0A1G2QZZ0</accession>
<dbReference type="SUPFAM" id="SSF52540">
    <property type="entry name" value="P-loop containing nucleoside triphosphate hydrolases"/>
    <property type="match status" value="1"/>
</dbReference>
<dbReference type="Proteomes" id="UP000178065">
    <property type="component" value="Unassembled WGS sequence"/>
</dbReference>
<dbReference type="CDD" id="cd01129">
    <property type="entry name" value="PulE-GspE-like"/>
    <property type="match status" value="1"/>
</dbReference>
<dbReference type="InterPro" id="IPR003593">
    <property type="entry name" value="AAA+_ATPase"/>
</dbReference>
<gene>
    <name evidence="6" type="ORF">A2672_00615</name>
</gene>
<dbReference type="GO" id="GO:0005524">
    <property type="term" value="F:ATP binding"/>
    <property type="evidence" value="ECO:0007669"/>
    <property type="project" value="UniProtKB-KW"/>
</dbReference>
<evidence type="ECO:0000313" key="6">
    <source>
        <dbReference type="EMBL" id="OHA65918.1"/>
    </source>
</evidence>
<dbReference type="InterPro" id="IPR007831">
    <property type="entry name" value="T2SS_GspE_N"/>
</dbReference>
<dbReference type="Gene3D" id="3.40.50.300">
    <property type="entry name" value="P-loop containing nucleotide triphosphate hydrolases"/>
    <property type="match status" value="1"/>
</dbReference>
<dbReference type="Gene3D" id="3.30.450.90">
    <property type="match status" value="1"/>
</dbReference>
<keyword evidence="4" id="KW-0175">Coiled coil</keyword>
<dbReference type="STRING" id="1802448.A2672_00615"/>
<dbReference type="InterPro" id="IPR001482">
    <property type="entry name" value="T2SS/T4SS_dom"/>
</dbReference>
<reference evidence="6 7" key="1">
    <citation type="journal article" date="2016" name="Nat. Commun.">
        <title>Thousands of microbial genomes shed light on interconnected biogeochemical processes in an aquifer system.</title>
        <authorList>
            <person name="Anantharaman K."/>
            <person name="Brown C.T."/>
            <person name="Hug L.A."/>
            <person name="Sharon I."/>
            <person name="Castelle C.J."/>
            <person name="Probst A.J."/>
            <person name="Thomas B.C."/>
            <person name="Singh A."/>
            <person name="Wilkins M.J."/>
            <person name="Karaoz U."/>
            <person name="Brodie E.L."/>
            <person name="Williams K.H."/>
            <person name="Hubbard S.S."/>
            <person name="Banfield J.F."/>
        </authorList>
    </citation>
    <scope>NUCLEOTIDE SEQUENCE [LARGE SCALE GENOMIC DNA]</scope>
</reference>
<keyword evidence="3" id="KW-0067">ATP-binding</keyword>
<sequence length="576" mass="64226">MDILNTLVQRNILSKEKADQVRRESLHSEKLVEELLIEKKLVQEEQLFSLKAELLRLPLKTIEPKDIPAKVLKLIPEDSAGYYRMVPLSEQGGVVEVGMVAPDNSKAKEALDFLSRQGKFSFRAQLLTLSQFASVMRHYRSQKNEMSQALQELQREMQEERGTKKGPQLQRLVEEAPITKMVAVILRNAVEGKASDIHVEPTRDRLRVRFRMLGELYSSLFLPKRAAAAVVARIKILSSLKIDEQRVPQDGRFSAVINERSIDFRVATFPTALGEKVALRVLDPALALTNFEQLGLEGTNLEKVKKATKRPFGLILVTGPTGSGKTTTLYTMLQSLNEESRNIVSLEDPVEYLMEGVNQSQVRPEIGYDFAQGLRQILRQDPDVIMVGEIRDKETASLTMHAALTGHIVLATLHTNNAAGVIPRLLDMGMDKYLIPSTIALAASQRLVRRLCDSCKERSQPKKEMRELIIEELKKIPEGTEKSASGHLAGKGRDLNLFSPKGCRECGKTGYTGRIALFEVLEMTDELAGIVLGVPSEANIAKEGTRQGMLTLRQDGVLKAIDGITTIEEVIRVTEE</sequence>
<dbReference type="Pfam" id="PF00437">
    <property type="entry name" value="T2SSE"/>
    <property type="match status" value="1"/>
</dbReference>
<dbReference type="SMART" id="SM00382">
    <property type="entry name" value="AAA"/>
    <property type="match status" value="1"/>
</dbReference>
<dbReference type="GO" id="GO:0016887">
    <property type="term" value="F:ATP hydrolysis activity"/>
    <property type="evidence" value="ECO:0007669"/>
    <property type="project" value="TreeGrafter"/>
</dbReference>
<dbReference type="InterPro" id="IPR027417">
    <property type="entry name" value="P-loop_NTPase"/>
</dbReference>
<dbReference type="SUPFAM" id="SSF160246">
    <property type="entry name" value="EspE N-terminal domain-like"/>
    <property type="match status" value="1"/>
</dbReference>
<dbReference type="EMBL" id="MHTT01000009">
    <property type="protein sequence ID" value="OHA65918.1"/>
    <property type="molecule type" value="Genomic_DNA"/>
</dbReference>
<feature type="coiled-coil region" evidence="4">
    <location>
        <begin position="136"/>
        <end position="163"/>
    </location>
</feature>
<dbReference type="GO" id="GO:0005886">
    <property type="term" value="C:plasma membrane"/>
    <property type="evidence" value="ECO:0007669"/>
    <property type="project" value="TreeGrafter"/>
</dbReference>
<evidence type="ECO:0000256" key="4">
    <source>
        <dbReference type="SAM" id="Coils"/>
    </source>
</evidence>
<keyword evidence="2" id="KW-0547">Nucleotide-binding</keyword>
<name>A0A1G2QZZ0_9BACT</name>